<reference evidence="5 6" key="1">
    <citation type="submission" date="2024-01" db="EMBL/GenBank/DDBJ databases">
        <title>The genomes of 5 underutilized Papilionoideae crops provide insights into root nodulation and disease resistanc.</title>
        <authorList>
            <person name="Jiang F."/>
        </authorList>
    </citation>
    <scope>NUCLEOTIDE SEQUENCE [LARGE SCALE GENOMIC DNA]</scope>
    <source>
        <strain evidence="5">DUOXIRENSHENG_FW03</strain>
        <tissue evidence="5">Leaves</tissue>
    </source>
</reference>
<dbReference type="Proteomes" id="UP001386955">
    <property type="component" value="Unassembled WGS sequence"/>
</dbReference>
<feature type="domain" description="Disease resistance N-terminal" evidence="4">
    <location>
        <begin position="9"/>
        <end position="89"/>
    </location>
</feature>
<keyword evidence="2" id="KW-0547">Nucleotide-binding</keyword>
<dbReference type="Gene3D" id="1.20.5.4130">
    <property type="match status" value="1"/>
</dbReference>
<sequence>MQQLQDFAVSLASDYLLPHLKKATNTVMNVPKDVADMKNTLNGIQGLIHEKDKVAAAEEDKAKVKQLVETCFHMEDIVDEYTVNEEKQLRDDPRCVALPCKAVDSVKATISRVKFAYLNEGVKLEFGENMSSNGSDVASLNSTVENLRPEQLQQYLKVEFSSSASPF</sequence>
<comment type="caution">
    <text evidence="5">The sequence shown here is derived from an EMBL/GenBank/DDBJ whole genome shotgun (WGS) entry which is preliminary data.</text>
</comment>
<evidence type="ECO:0000313" key="5">
    <source>
        <dbReference type="EMBL" id="KAK7387101.1"/>
    </source>
</evidence>
<evidence type="ECO:0000256" key="2">
    <source>
        <dbReference type="ARBA" id="ARBA00022741"/>
    </source>
</evidence>
<name>A0AAN9S1U8_PSOTE</name>
<dbReference type="InterPro" id="IPR041118">
    <property type="entry name" value="Rx_N"/>
</dbReference>
<dbReference type="GO" id="GO:0006952">
    <property type="term" value="P:defense response"/>
    <property type="evidence" value="ECO:0007669"/>
    <property type="project" value="UniProtKB-KW"/>
</dbReference>
<proteinExistence type="predicted"/>
<keyword evidence="1" id="KW-0677">Repeat</keyword>
<organism evidence="5 6">
    <name type="scientific">Psophocarpus tetragonolobus</name>
    <name type="common">Winged bean</name>
    <name type="synonym">Dolichos tetragonolobus</name>
    <dbReference type="NCBI Taxonomy" id="3891"/>
    <lineage>
        <taxon>Eukaryota</taxon>
        <taxon>Viridiplantae</taxon>
        <taxon>Streptophyta</taxon>
        <taxon>Embryophyta</taxon>
        <taxon>Tracheophyta</taxon>
        <taxon>Spermatophyta</taxon>
        <taxon>Magnoliopsida</taxon>
        <taxon>eudicotyledons</taxon>
        <taxon>Gunneridae</taxon>
        <taxon>Pentapetalae</taxon>
        <taxon>rosids</taxon>
        <taxon>fabids</taxon>
        <taxon>Fabales</taxon>
        <taxon>Fabaceae</taxon>
        <taxon>Papilionoideae</taxon>
        <taxon>50 kb inversion clade</taxon>
        <taxon>NPAAA clade</taxon>
        <taxon>indigoferoid/millettioid clade</taxon>
        <taxon>Phaseoleae</taxon>
        <taxon>Psophocarpus</taxon>
    </lineage>
</organism>
<gene>
    <name evidence="5" type="ORF">VNO78_27611</name>
</gene>
<dbReference type="EMBL" id="JAYMYS010000007">
    <property type="protein sequence ID" value="KAK7387101.1"/>
    <property type="molecule type" value="Genomic_DNA"/>
</dbReference>
<protein>
    <recommendedName>
        <fullName evidence="4">Disease resistance N-terminal domain-containing protein</fullName>
    </recommendedName>
</protein>
<accession>A0AAN9S1U8</accession>
<evidence type="ECO:0000259" key="4">
    <source>
        <dbReference type="Pfam" id="PF18052"/>
    </source>
</evidence>
<evidence type="ECO:0000256" key="1">
    <source>
        <dbReference type="ARBA" id="ARBA00022737"/>
    </source>
</evidence>
<evidence type="ECO:0000256" key="3">
    <source>
        <dbReference type="ARBA" id="ARBA00022821"/>
    </source>
</evidence>
<dbReference type="Pfam" id="PF18052">
    <property type="entry name" value="Rx_N"/>
    <property type="match status" value="1"/>
</dbReference>
<keyword evidence="3" id="KW-0611">Plant defense</keyword>
<evidence type="ECO:0000313" key="6">
    <source>
        <dbReference type="Proteomes" id="UP001386955"/>
    </source>
</evidence>
<keyword evidence="6" id="KW-1185">Reference proteome</keyword>
<dbReference type="GO" id="GO:0000166">
    <property type="term" value="F:nucleotide binding"/>
    <property type="evidence" value="ECO:0007669"/>
    <property type="project" value="UniProtKB-KW"/>
</dbReference>
<dbReference type="AlphaFoldDB" id="A0AAN9S1U8"/>